<evidence type="ECO:0000313" key="3">
    <source>
        <dbReference type="Proteomes" id="UP000288361"/>
    </source>
</evidence>
<dbReference type="RefSeq" id="WP_126751217.1">
    <property type="nucleotide sequence ID" value="NZ_JBHUMT010000016.1"/>
</dbReference>
<comment type="caution">
    <text evidence="2">The sequence shown here is derived from an EMBL/GenBank/DDBJ whole genome shotgun (WGS) entry which is preliminary data.</text>
</comment>
<dbReference type="AlphaFoldDB" id="A0A432YW66"/>
<gene>
    <name evidence="2" type="ORF">CWI73_01395</name>
</gene>
<dbReference type="EMBL" id="PIQA01000001">
    <property type="protein sequence ID" value="RUO67551.1"/>
    <property type="molecule type" value="Genomic_DNA"/>
</dbReference>
<dbReference type="Proteomes" id="UP000288361">
    <property type="component" value="Unassembled WGS sequence"/>
</dbReference>
<organism evidence="2 3">
    <name type="scientific">Idiomarina piscisalsi</name>
    <dbReference type="NCBI Taxonomy" id="1096243"/>
    <lineage>
        <taxon>Bacteria</taxon>
        <taxon>Pseudomonadati</taxon>
        <taxon>Pseudomonadota</taxon>
        <taxon>Gammaproteobacteria</taxon>
        <taxon>Alteromonadales</taxon>
        <taxon>Idiomarinaceae</taxon>
        <taxon>Idiomarina</taxon>
    </lineage>
</organism>
<evidence type="ECO:0000313" key="2">
    <source>
        <dbReference type="EMBL" id="RUO67551.1"/>
    </source>
</evidence>
<reference evidence="2 3" key="1">
    <citation type="journal article" date="2011" name="Front. Microbiol.">
        <title>Genomic signatures of strain selection and enhancement in Bacillus atrophaeus var. globigii, a historical biowarfare simulant.</title>
        <authorList>
            <person name="Gibbons H.S."/>
            <person name="Broomall S.M."/>
            <person name="McNew L.A."/>
            <person name="Daligault H."/>
            <person name="Chapman C."/>
            <person name="Bruce D."/>
            <person name="Karavis M."/>
            <person name="Krepps M."/>
            <person name="McGregor P.A."/>
            <person name="Hong C."/>
            <person name="Park K.H."/>
            <person name="Akmal A."/>
            <person name="Feldman A."/>
            <person name="Lin J.S."/>
            <person name="Chang W.E."/>
            <person name="Higgs B.W."/>
            <person name="Demirev P."/>
            <person name="Lindquist J."/>
            <person name="Liem A."/>
            <person name="Fochler E."/>
            <person name="Read T.D."/>
            <person name="Tapia R."/>
            <person name="Johnson S."/>
            <person name="Bishop-Lilly K.A."/>
            <person name="Detter C."/>
            <person name="Han C."/>
            <person name="Sozhamannan S."/>
            <person name="Rosenzweig C.N."/>
            <person name="Skowronski E.W."/>
        </authorList>
    </citation>
    <scope>NUCLEOTIDE SEQUENCE [LARGE SCALE GENOMIC DNA]</scope>
    <source>
        <strain evidence="2 3">TPS4-2</strain>
    </source>
</reference>
<feature type="signal peptide" evidence="1">
    <location>
        <begin position="1"/>
        <end position="21"/>
    </location>
</feature>
<proteinExistence type="predicted"/>
<evidence type="ECO:0000256" key="1">
    <source>
        <dbReference type="SAM" id="SignalP"/>
    </source>
</evidence>
<name>A0A432YW66_9GAMM</name>
<keyword evidence="1" id="KW-0732">Signal</keyword>
<protein>
    <recommendedName>
        <fullName evidence="4">DUF3828 domain-containing protein</fullName>
    </recommendedName>
</protein>
<feature type="chain" id="PRO_5019406295" description="DUF3828 domain-containing protein" evidence="1">
    <location>
        <begin position="22"/>
        <end position="147"/>
    </location>
</feature>
<sequence>MKKLLAGLVMVGALVGVSACSDEEPVDLNTATPTEVIQGFYQAIYEEKDLEKAKRFASPRMVDLISHYAAVSSVQRYVLGRYYDKVELEVVSDSLGDYLNHSDELRATVLFEGEYKGEYNKDSRDVVLIQNGDSWLVDRILDPRYRP</sequence>
<dbReference type="PROSITE" id="PS51257">
    <property type="entry name" value="PROKAR_LIPOPROTEIN"/>
    <property type="match status" value="1"/>
</dbReference>
<accession>A0A432YW66</accession>
<evidence type="ECO:0008006" key="4">
    <source>
        <dbReference type="Google" id="ProtNLM"/>
    </source>
</evidence>